<dbReference type="Pfam" id="PF02892">
    <property type="entry name" value="zf-BED"/>
    <property type="match status" value="1"/>
</dbReference>
<feature type="region of interest" description="Disordered" evidence="4">
    <location>
        <begin position="525"/>
        <end position="555"/>
    </location>
</feature>
<feature type="region of interest" description="Disordered" evidence="4">
    <location>
        <begin position="752"/>
        <end position="783"/>
    </location>
</feature>
<keyword evidence="3" id="KW-0862">Zinc</keyword>
<evidence type="ECO:0000259" key="5">
    <source>
        <dbReference type="Pfam" id="PF02892"/>
    </source>
</evidence>
<dbReference type="GO" id="GO:0003677">
    <property type="term" value="F:DNA binding"/>
    <property type="evidence" value="ECO:0007669"/>
    <property type="project" value="InterPro"/>
</dbReference>
<evidence type="ECO:0000256" key="2">
    <source>
        <dbReference type="ARBA" id="ARBA00022771"/>
    </source>
</evidence>
<evidence type="ECO:0000256" key="4">
    <source>
        <dbReference type="SAM" id="MobiDB-lite"/>
    </source>
</evidence>
<reference evidence="6 7" key="1">
    <citation type="submission" date="2024-05" db="EMBL/GenBank/DDBJ databases">
        <title>The nuclear and mitochondrial genome assemblies of Tetragonisca angustula (Apidae: Meliponini), a tiny yet remarkable pollinator in the Neotropics.</title>
        <authorList>
            <person name="Ferrari R."/>
            <person name="Ricardo P.C."/>
            <person name="Dias F.C."/>
            <person name="Araujo N.S."/>
            <person name="Soares D.O."/>
            <person name="Zhou Q.-S."/>
            <person name="Zhu C.-D."/>
            <person name="Coutinho L."/>
            <person name="Airas M.C."/>
            <person name="Batista T.M."/>
        </authorList>
    </citation>
    <scope>NUCLEOTIDE SEQUENCE [LARGE SCALE GENOMIC DNA]</scope>
    <source>
        <strain evidence="6">ASF017062</strain>
        <tissue evidence="6">Abdomen</tissue>
    </source>
</reference>
<sequence length="1290" mass="144317">MSSDGESKVVVAESSAEDVVQRKKVKRSSVWDHFQEKDDTKAECIHCHREFKTKKKRSVLEYLDLCTDPPPPVPSHASCYTRMHSYTQSACDCYCRTRVPIARRREEVHCERSRVRGSRSSVLKMETARSAAKRVPLIAAKVVDDEQLDSKRSTATVPVSPVLSPETTATLENAEKLIKQAEIQMKEISMNASRGRFQSCINVRPDEATLDDENDQLLYVRERVACKFQEANGWIDTDTGNSRRFANEEREAIEPTSKRLVVDLSAPRFQTSADRYEKFSRQRRLDIRELGLATSHSVDEPENNERARKIDDGVRSPRDERMDVFSVQIGPSVNIKGDLVAQKLGNIHISPDPSFAWENQNTGTFVVRRDSSKGNEGKSSGRREKIARIVEEDEDAVKLKKPDGGSTVLTNIEEPDNHVENVCEADKSLAKNCENERDRDESTNLEEPKVAREEQEVKLTFKSEQKQVRFEERCSEKEEVTECRKSRLEMEEDAARISEEKNLGTRVANDKTERREYSVKRFEAGDEQVPLSSREIAEKHKANRKRHREIREDRRRGMDERFANIVRACRERGDERSKSRDEDNVSSSSTISADSSEESLPDSLNFRFYEPSINELDDVLVSYDEIIGNIVQSTRTIDKFLSRPELREYCADDGGRGKSSSNGGRIEETERKSDGCLSIDLKKRRSQSSTNKLKKVGPAGGRRSVSLYRDSIDDLLLVASGSLKEMKRVEAAASPSSLASCEDDLAKRRGEPAIKARDIKMKDRLDRPDRLASSENSETTGKRTFPRKARLFRIVNDSSSLTASSVCPLTSSTATNNTRLSDEASRLSNNDELVEKGTISKINPTETKIDPQNVPLDVSKGIVKGKLENFIARLAAWDDRATKNALSVNEIVVPVVIKSLLERLENDEAYPEDLGSPIPERYSPASNNVFERRDSQLEPPSSSAEGRRDGGEPTSDKSVLKCSEITSRDEEADEMGCSVEGSSKTGSRVDGTRSNLERGDENSVDSRTNENLISTRTESNVADESTAGEPSRATGTLEDDLLHDVGKEETNLMKNAGDESEESLKRDNSEASKENLAAAGEKVGNFVESRSIENTGNDDGFVKKIAQDSSDSLRDCASLRSSLRNLSRSSSSSNNNAKPSRELKRTERCNAADDEIENMNNPRFDSVLEREKILSDVYDDMNKKLFSSTCLDANTNCSSFLNQQRFSNGISAISTIRSNKVEISSDTSHSEGELYMPSSGSYSLGEVRMLTKSRSDSENADNLDSNVAIFVTKEMLTSWSESSKVTESVR</sequence>
<dbReference type="GO" id="GO:0008270">
    <property type="term" value="F:zinc ion binding"/>
    <property type="evidence" value="ECO:0007669"/>
    <property type="project" value="UniProtKB-KW"/>
</dbReference>
<evidence type="ECO:0000256" key="3">
    <source>
        <dbReference type="ARBA" id="ARBA00022833"/>
    </source>
</evidence>
<evidence type="ECO:0000313" key="6">
    <source>
        <dbReference type="EMBL" id="KAK9307585.1"/>
    </source>
</evidence>
<feature type="compositionally biased region" description="Low complexity" evidence="4">
    <location>
        <begin position="1124"/>
        <end position="1136"/>
    </location>
</feature>
<name>A0AAW1ACX3_9HYME</name>
<feature type="domain" description="BED-type" evidence="5">
    <location>
        <begin position="28"/>
        <end position="54"/>
    </location>
</feature>
<feature type="compositionally biased region" description="Polar residues" evidence="4">
    <location>
        <begin position="1005"/>
        <end position="1023"/>
    </location>
</feature>
<comment type="caution">
    <text evidence="6">The sequence shown here is derived from an EMBL/GenBank/DDBJ whole genome shotgun (WGS) entry which is preliminary data.</text>
</comment>
<feature type="compositionally biased region" description="Basic and acidic residues" evidence="4">
    <location>
        <begin position="1062"/>
        <end position="1073"/>
    </location>
</feature>
<feature type="compositionally biased region" description="Basic and acidic residues" evidence="4">
    <location>
        <begin position="1139"/>
        <end position="1151"/>
    </location>
</feature>
<evidence type="ECO:0000256" key="1">
    <source>
        <dbReference type="ARBA" id="ARBA00022723"/>
    </source>
</evidence>
<dbReference type="InterPro" id="IPR003656">
    <property type="entry name" value="Znf_BED"/>
</dbReference>
<keyword evidence="7" id="KW-1185">Reference proteome</keyword>
<dbReference type="Proteomes" id="UP001432146">
    <property type="component" value="Unassembled WGS sequence"/>
</dbReference>
<organism evidence="6 7">
    <name type="scientific">Tetragonisca angustula</name>
    <dbReference type="NCBI Taxonomy" id="166442"/>
    <lineage>
        <taxon>Eukaryota</taxon>
        <taxon>Metazoa</taxon>
        <taxon>Ecdysozoa</taxon>
        <taxon>Arthropoda</taxon>
        <taxon>Hexapoda</taxon>
        <taxon>Insecta</taxon>
        <taxon>Pterygota</taxon>
        <taxon>Neoptera</taxon>
        <taxon>Endopterygota</taxon>
        <taxon>Hymenoptera</taxon>
        <taxon>Apocrita</taxon>
        <taxon>Aculeata</taxon>
        <taxon>Apoidea</taxon>
        <taxon>Anthophila</taxon>
        <taxon>Apidae</taxon>
        <taxon>Tetragonisca</taxon>
    </lineage>
</organism>
<evidence type="ECO:0000313" key="7">
    <source>
        <dbReference type="Proteomes" id="UP001432146"/>
    </source>
</evidence>
<proteinExistence type="predicted"/>
<accession>A0AAW1ACX3</accession>
<feature type="compositionally biased region" description="Basic and acidic residues" evidence="4">
    <location>
        <begin position="752"/>
        <end position="772"/>
    </location>
</feature>
<feature type="compositionally biased region" description="Basic and acidic residues" evidence="4">
    <location>
        <begin position="945"/>
        <end position="959"/>
    </location>
</feature>
<keyword evidence="2" id="KW-0863">Zinc-finger</keyword>
<feature type="region of interest" description="Disordered" evidence="4">
    <location>
        <begin position="651"/>
        <end position="671"/>
    </location>
</feature>
<feature type="compositionally biased region" description="Basic and acidic residues" evidence="4">
    <location>
        <begin position="572"/>
        <end position="583"/>
    </location>
</feature>
<feature type="compositionally biased region" description="Basic and acidic residues" evidence="4">
    <location>
        <begin position="1040"/>
        <end position="1051"/>
    </location>
</feature>
<protein>
    <recommendedName>
        <fullName evidence="5">BED-type domain-containing protein</fullName>
    </recommendedName>
</protein>
<feature type="region of interest" description="Disordered" evidence="4">
    <location>
        <begin position="931"/>
        <end position="1077"/>
    </location>
</feature>
<feature type="region of interest" description="Disordered" evidence="4">
    <location>
        <begin position="1124"/>
        <end position="1158"/>
    </location>
</feature>
<gene>
    <name evidence="6" type="ORF">QLX08_002189</name>
</gene>
<feature type="region of interest" description="Disordered" evidence="4">
    <location>
        <begin position="572"/>
        <end position="600"/>
    </location>
</feature>
<dbReference type="EMBL" id="JAWNGG020000028">
    <property type="protein sequence ID" value="KAK9307585.1"/>
    <property type="molecule type" value="Genomic_DNA"/>
</dbReference>
<keyword evidence="1" id="KW-0479">Metal-binding</keyword>